<comment type="caution">
    <text evidence="3">The sequence shown here is derived from an EMBL/GenBank/DDBJ whole genome shotgun (WGS) entry which is preliminary data.</text>
</comment>
<evidence type="ECO:0000313" key="3">
    <source>
        <dbReference type="EMBL" id="NOL45891.1"/>
    </source>
</evidence>
<sequence length="113" mass="11974">MSAFDDIFSGEGNEDLRAAFTAAEKDFSDAENLTGGASSGAMVYPTSPDDSVGAESRDGTAFGAGYRELPNGTRGYIFLQIDAAEAWLDLDVARELHEWLGGRIAHAAKRGAK</sequence>
<organism evidence="3 4">
    <name type="scientific">Kribbella sandramycini</name>
    <dbReference type="NCBI Taxonomy" id="60450"/>
    <lineage>
        <taxon>Bacteria</taxon>
        <taxon>Bacillati</taxon>
        <taxon>Actinomycetota</taxon>
        <taxon>Actinomycetes</taxon>
        <taxon>Propionibacteriales</taxon>
        <taxon>Kribbellaceae</taxon>
        <taxon>Kribbella</taxon>
    </lineage>
</organism>
<dbReference type="RefSeq" id="WP_171679188.1">
    <property type="nucleotide sequence ID" value="NZ_BAAAGT010000022.1"/>
</dbReference>
<dbReference type="Proteomes" id="UP000534306">
    <property type="component" value="Unassembled WGS sequence"/>
</dbReference>
<gene>
    <name evidence="2" type="ORF">HNR71_000070</name>
    <name evidence="3" type="ORF">HPO96_37165</name>
</gene>
<reference evidence="3 4" key="1">
    <citation type="submission" date="2020-05" db="EMBL/GenBank/DDBJ databases">
        <title>Genome sequence of Kribbella sandramycini ATCC 39419.</title>
        <authorList>
            <person name="Maclea K.S."/>
            <person name="Fair J.L."/>
        </authorList>
    </citation>
    <scope>NUCLEOTIDE SEQUENCE [LARGE SCALE GENOMIC DNA]</scope>
    <source>
        <strain evidence="3 4">ATCC 39419</strain>
    </source>
</reference>
<dbReference type="Proteomes" id="UP000553957">
    <property type="component" value="Unassembled WGS sequence"/>
</dbReference>
<reference evidence="2 5" key="2">
    <citation type="submission" date="2020-08" db="EMBL/GenBank/DDBJ databases">
        <title>Sequencing the genomes of 1000 actinobacteria strains.</title>
        <authorList>
            <person name="Klenk H.-P."/>
        </authorList>
    </citation>
    <scope>NUCLEOTIDE SEQUENCE [LARGE SCALE GENOMIC DNA]</scope>
    <source>
        <strain evidence="2 5">DSM 15626</strain>
    </source>
</reference>
<evidence type="ECO:0000256" key="1">
    <source>
        <dbReference type="SAM" id="MobiDB-lite"/>
    </source>
</evidence>
<protein>
    <submittedName>
        <fullName evidence="3">Uncharacterized protein</fullName>
    </submittedName>
</protein>
<dbReference type="AlphaFoldDB" id="A0A7Y4P3H4"/>
<dbReference type="EMBL" id="JACHKF010000001">
    <property type="protein sequence ID" value="MBB6564433.1"/>
    <property type="molecule type" value="Genomic_DNA"/>
</dbReference>
<accession>A0A7Y4P3H4</accession>
<name>A0A7Y4P3H4_9ACTN</name>
<evidence type="ECO:0000313" key="5">
    <source>
        <dbReference type="Proteomes" id="UP000553957"/>
    </source>
</evidence>
<evidence type="ECO:0000313" key="4">
    <source>
        <dbReference type="Proteomes" id="UP000534306"/>
    </source>
</evidence>
<feature type="region of interest" description="Disordered" evidence="1">
    <location>
        <begin position="34"/>
        <end position="57"/>
    </location>
</feature>
<proteinExistence type="predicted"/>
<dbReference type="EMBL" id="JABJRC010000018">
    <property type="protein sequence ID" value="NOL45891.1"/>
    <property type="molecule type" value="Genomic_DNA"/>
</dbReference>
<evidence type="ECO:0000313" key="2">
    <source>
        <dbReference type="EMBL" id="MBB6564433.1"/>
    </source>
</evidence>
<keyword evidence="4" id="KW-1185">Reference proteome</keyword>